<feature type="binding site" evidence="9">
    <location>
        <position position="113"/>
    </location>
    <ligand>
        <name>UDP-alpha-D-glucose</name>
        <dbReference type="ChEBI" id="CHEBI:58885"/>
    </ligand>
</feature>
<dbReference type="PANTHER" id="PTHR13301">
    <property type="entry name" value="X-BOX TRANSCRIPTION FACTOR-RELATED"/>
    <property type="match status" value="1"/>
</dbReference>
<dbReference type="InterPro" id="IPR005150">
    <property type="entry name" value="Cellulose_synth"/>
</dbReference>
<dbReference type="Pfam" id="PF03552">
    <property type="entry name" value="Cellulose_synt"/>
    <property type="match status" value="1"/>
</dbReference>
<feature type="transmembrane region" description="Helical" evidence="11">
    <location>
        <begin position="55"/>
        <end position="74"/>
    </location>
</feature>
<keyword evidence="3" id="KW-0808">Transferase</keyword>
<dbReference type="EMBL" id="JBJXBP010000001">
    <property type="protein sequence ID" value="KAL3850348.1"/>
    <property type="molecule type" value="Genomic_DNA"/>
</dbReference>
<keyword evidence="4 11" id="KW-0812">Transmembrane</keyword>
<reference evidence="12 13" key="1">
    <citation type="submission" date="2024-12" db="EMBL/GenBank/DDBJ databases">
        <title>The unique morphological basis and parallel evolutionary history of personate flowers in Penstemon.</title>
        <authorList>
            <person name="Depatie T.H."/>
            <person name="Wessinger C.A."/>
        </authorList>
    </citation>
    <scope>NUCLEOTIDE SEQUENCE [LARGE SCALE GENOMIC DNA]</scope>
    <source>
        <strain evidence="12">WTNN_2</strain>
        <tissue evidence="12">Leaf</tissue>
    </source>
</reference>
<evidence type="ECO:0000256" key="1">
    <source>
        <dbReference type="ARBA" id="ARBA00004127"/>
    </source>
</evidence>
<dbReference type="GO" id="GO:0071555">
    <property type="term" value="P:cell wall organization"/>
    <property type="evidence" value="ECO:0007669"/>
    <property type="project" value="UniProtKB-KW"/>
</dbReference>
<evidence type="ECO:0000313" key="12">
    <source>
        <dbReference type="EMBL" id="KAL3850348.1"/>
    </source>
</evidence>
<name>A0ABD3UPL6_9LAMI</name>
<proteinExistence type="predicted"/>
<dbReference type="GO" id="GO:0012505">
    <property type="term" value="C:endomembrane system"/>
    <property type="evidence" value="ECO:0007669"/>
    <property type="project" value="UniProtKB-SubCell"/>
</dbReference>
<dbReference type="GO" id="GO:0016757">
    <property type="term" value="F:glycosyltransferase activity"/>
    <property type="evidence" value="ECO:0007669"/>
    <property type="project" value="UniProtKB-KW"/>
</dbReference>
<evidence type="ECO:0000256" key="2">
    <source>
        <dbReference type="ARBA" id="ARBA00022676"/>
    </source>
</evidence>
<evidence type="ECO:0000256" key="11">
    <source>
        <dbReference type="SAM" id="Phobius"/>
    </source>
</evidence>
<organism evidence="12 13">
    <name type="scientific">Penstemon smallii</name>
    <dbReference type="NCBI Taxonomy" id="265156"/>
    <lineage>
        <taxon>Eukaryota</taxon>
        <taxon>Viridiplantae</taxon>
        <taxon>Streptophyta</taxon>
        <taxon>Embryophyta</taxon>
        <taxon>Tracheophyta</taxon>
        <taxon>Spermatophyta</taxon>
        <taxon>Magnoliopsida</taxon>
        <taxon>eudicotyledons</taxon>
        <taxon>Gunneridae</taxon>
        <taxon>Pentapetalae</taxon>
        <taxon>asterids</taxon>
        <taxon>lamiids</taxon>
        <taxon>Lamiales</taxon>
        <taxon>Plantaginaceae</taxon>
        <taxon>Cheloneae</taxon>
        <taxon>Penstemon</taxon>
    </lineage>
</organism>
<keyword evidence="5 11" id="KW-1133">Transmembrane helix</keyword>
<keyword evidence="6 11" id="KW-0472">Membrane</keyword>
<feature type="transmembrane region" description="Helical" evidence="11">
    <location>
        <begin position="635"/>
        <end position="659"/>
    </location>
</feature>
<feature type="transmembrane region" description="Helical" evidence="11">
    <location>
        <begin position="514"/>
        <end position="531"/>
    </location>
</feature>
<accession>A0ABD3UPL6</accession>
<feature type="active site" evidence="8">
    <location>
        <position position="142"/>
    </location>
</feature>
<feature type="binding site" evidence="9">
    <location>
        <position position="142"/>
    </location>
    <ligand>
        <name>UDP-alpha-D-glucose</name>
        <dbReference type="ChEBI" id="CHEBI:58885"/>
    </ligand>
</feature>
<evidence type="ECO:0000256" key="5">
    <source>
        <dbReference type="ARBA" id="ARBA00022989"/>
    </source>
</evidence>
<evidence type="ECO:0000256" key="9">
    <source>
        <dbReference type="PIRSR" id="PIRSR605150-2"/>
    </source>
</evidence>
<protein>
    <submittedName>
        <fullName evidence="12">Uncharacterized protein</fullName>
    </submittedName>
</protein>
<dbReference type="Proteomes" id="UP001634393">
    <property type="component" value="Unassembled WGS sequence"/>
</dbReference>
<evidence type="ECO:0000256" key="3">
    <source>
        <dbReference type="ARBA" id="ARBA00022679"/>
    </source>
</evidence>
<dbReference type="AlphaFoldDB" id="A0ABD3UPL6"/>
<feature type="binding site" evidence="10">
    <location>
        <position position="251"/>
    </location>
    <ligand>
        <name>Mn(2+)</name>
        <dbReference type="ChEBI" id="CHEBI:29035"/>
    </ligand>
</feature>
<evidence type="ECO:0000256" key="10">
    <source>
        <dbReference type="PIRSR" id="PIRSR605150-3"/>
    </source>
</evidence>
<dbReference type="SUPFAM" id="SSF53448">
    <property type="entry name" value="Nucleotide-diphospho-sugar transferases"/>
    <property type="match status" value="1"/>
</dbReference>
<evidence type="ECO:0000256" key="8">
    <source>
        <dbReference type="PIRSR" id="PIRSR605150-1"/>
    </source>
</evidence>
<evidence type="ECO:0000256" key="4">
    <source>
        <dbReference type="ARBA" id="ARBA00022692"/>
    </source>
</evidence>
<feature type="transmembrane region" description="Helical" evidence="11">
    <location>
        <begin position="543"/>
        <end position="561"/>
    </location>
</feature>
<evidence type="ECO:0000313" key="13">
    <source>
        <dbReference type="Proteomes" id="UP001634393"/>
    </source>
</evidence>
<keyword evidence="2" id="KW-0328">Glycosyltransferase</keyword>
<dbReference type="InterPro" id="IPR029044">
    <property type="entry name" value="Nucleotide-diphossugar_trans"/>
</dbReference>
<feature type="transmembrane region" description="Helical" evidence="11">
    <location>
        <begin position="666"/>
        <end position="684"/>
    </location>
</feature>
<dbReference type="Gene3D" id="3.90.550.10">
    <property type="entry name" value="Spore Coat Polysaccharide Biosynthesis Protein SpsA, Chain A"/>
    <property type="match status" value="2"/>
</dbReference>
<sequence>MKNISSPPLNECHTLKKNLIINRLHILFNAIAIIALFYYRATTLLHIIKTNEIPLLPYVVVCFSEIVLTFIWILRRPARWRPVKRTVYPERLPEDDKLPPVDVFICTADPSKEPAFGVMNTVVSAMALDYPADKLAVYLSDDGGSYVTLDAMREAWKFGKWWVPFCKKYNLKIRCPQAYFQSGGNEIGAEEIEIKKRYDEFKENLEKNSINASGSASRDHPPTIEVMNQEDMPFLVYVAREKRPAHPHHFKGGALNVLLRVSAMISNAPYFLVLDCDHYCNDPTSARQAMCFYFDSSISQNLAWVQFPQKFHNTSQHDIYGSRLHAIWREGLGLDGIKGPSIYGCNFYMSREAIYGTEKIHKDVDLNQLKKSFGSSNEFIKSIYKSYKPNVSRGEKVSDALQKEIQLLASCTYDRDTEWGKKVGYAYFSVVEDSITSLDLHCKGWISVFVDPSRPCFLGSATTNLNDMLVQQTRWAFGLMQIGLSKYCPLLYGIGRMSIFQSLAYTAHCIGDTLYVFPFYGLGFIPQICLLHNIPLYPKVSDPFFIVFAFIFLASLLKHAQEVLSYGDSFMEVLYELRAWMMKSTSSCLYATLNAVLDRIGLHEADFSLTNKAGDDEQARLFEKGLYDFQVSPLLLVPCCSLYILNLVSFIIGLVVIIRSQKGNEMFIQAFIPFFVIIVNYQWLDGMIFRKDKGRISPSVTLLSTAISSIILPFGYLFLIY</sequence>
<gene>
    <name evidence="12" type="ORF">ACJIZ3_012230</name>
</gene>
<keyword evidence="13" id="KW-1185">Reference proteome</keyword>
<keyword evidence="7" id="KW-0961">Cell wall biogenesis/degradation</keyword>
<comment type="caution">
    <text evidence="12">The sequence shown here is derived from an EMBL/GenBank/DDBJ whole genome shotgun (WGS) entry which is preliminary data.</text>
</comment>
<dbReference type="FunFam" id="3.90.550.10:FF:000194">
    <property type="entry name" value="Cellulose synthase-like protein G2 isoform A"/>
    <property type="match status" value="1"/>
</dbReference>
<feature type="binding site" evidence="10">
    <location>
        <position position="275"/>
    </location>
    <ligand>
        <name>Mn(2+)</name>
        <dbReference type="ChEBI" id="CHEBI:29035"/>
    </ligand>
</feature>
<feature type="transmembrane region" description="Helical" evidence="11">
    <location>
        <begin position="696"/>
        <end position="719"/>
    </location>
</feature>
<feature type="transmembrane region" description="Helical" evidence="11">
    <location>
        <begin position="20"/>
        <end position="39"/>
    </location>
</feature>
<evidence type="ECO:0000256" key="6">
    <source>
        <dbReference type="ARBA" id="ARBA00023136"/>
    </source>
</evidence>
<feature type="active site" evidence="8">
    <location>
        <position position="433"/>
    </location>
</feature>
<comment type="subcellular location">
    <subcellularLocation>
        <location evidence="1">Endomembrane system</location>
        <topology evidence="1">Multi-pass membrane protein</topology>
    </subcellularLocation>
</comment>
<evidence type="ECO:0000256" key="7">
    <source>
        <dbReference type="ARBA" id="ARBA00023316"/>
    </source>
</evidence>
<feature type="binding site" evidence="9">
    <location>
        <position position="112"/>
    </location>
    <ligand>
        <name>UDP-alpha-D-glucose</name>
        <dbReference type="ChEBI" id="CHEBI:58885"/>
    </ligand>
</feature>